<dbReference type="GO" id="GO:0051603">
    <property type="term" value="P:proteolysis involved in protein catabolic process"/>
    <property type="evidence" value="ECO:0007669"/>
    <property type="project" value="TreeGrafter"/>
</dbReference>
<comment type="similarity">
    <text evidence="6">Belongs to the peptidase M48 family.</text>
</comment>
<dbReference type="GO" id="GO:0016020">
    <property type="term" value="C:membrane"/>
    <property type="evidence" value="ECO:0007669"/>
    <property type="project" value="TreeGrafter"/>
</dbReference>
<keyword evidence="4 6" id="KW-0862">Zinc</keyword>
<sequence length="420" mass="45115">MTRSILLSGALVLMLLLAACGGPRMAPRSQVVLPGKAADVVSADERANRTGERLFPATCQLLGGLYPDNPLQAYLQKVGKHLLAPGEAGRFVVVNESRPDALALPGGFILVTRGLLAEFEREGPLAALLAHQLEHVRQGHAAHLAGASQGELPPPVSGPSYAPEARLAPERASLLLKSRFTARQEAEALRGSLSRLAKAGYDPREGLRLQEFFLAQGEAGWREGMLKRHPLSGKDLKALDRESGALVGAVTRTGNGEFNQALKRLRANLPGYVLYDEARALERGGQLREAVATYLRAATAAPEESIILAALGTAYLQAGDLGSARLHLAKAVALDQRYYYSRMGLGYAHLQQAGTAAAIAELEASLRLLPSQRAAFLLAEAYEKEGKSPAAREFYRAVAEADSRSKLGKFAAERLRFLEE</sequence>
<feature type="domain" description="Peptidase M48" evidence="7">
    <location>
        <begin position="71"/>
        <end position="241"/>
    </location>
</feature>
<keyword evidence="3 6" id="KW-0378">Hydrolase</keyword>
<dbReference type="EMBL" id="VJVV01000001">
    <property type="protein sequence ID" value="TRO84042.1"/>
    <property type="molecule type" value="Genomic_DNA"/>
</dbReference>
<evidence type="ECO:0000313" key="8">
    <source>
        <dbReference type="EMBL" id="TRO84042.1"/>
    </source>
</evidence>
<dbReference type="PANTHER" id="PTHR22726">
    <property type="entry name" value="METALLOENDOPEPTIDASE OMA1"/>
    <property type="match status" value="1"/>
</dbReference>
<comment type="caution">
    <text evidence="8">The sequence shown here is derived from an EMBL/GenBank/DDBJ whole genome shotgun (WGS) entry which is preliminary data.</text>
</comment>
<keyword evidence="2" id="KW-0479">Metal-binding</keyword>
<evidence type="ECO:0000256" key="2">
    <source>
        <dbReference type="ARBA" id="ARBA00022723"/>
    </source>
</evidence>
<dbReference type="SMART" id="SM00028">
    <property type="entry name" value="TPR"/>
    <property type="match status" value="4"/>
</dbReference>
<evidence type="ECO:0000256" key="1">
    <source>
        <dbReference type="ARBA" id="ARBA00022670"/>
    </source>
</evidence>
<evidence type="ECO:0000256" key="5">
    <source>
        <dbReference type="ARBA" id="ARBA00023049"/>
    </source>
</evidence>
<dbReference type="SUPFAM" id="SSF48452">
    <property type="entry name" value="TPR-like"/>
    <property type="match status" value="1"/>
</dbReference>
<keyword evidence="9" id="KW-1185">Reference proteome</keyword>
<accession>A0A550JLF3</accession>
<evidence type="ECO:0000313" key="9">
    <source>
        <dbReference type="Proteomes" id="UP000317155"/>
    </source>
</evidence>
<dbReference type="InterPro" id="IPR051156">
    <property type="entry name" value="Mito/Outer_Membr_Metalloprot"/>
</dbReference>
<name>A0A550JLF3_9BACT</name>
<evidence type="ECO:0000256" key="4">
    <source>
        <dbReference type="ARBA" id="ARBA00022833"/>
    </source>
</evidence>
<evidence type="ECO:0000256" key="6">
    <source>
        <dbReference type="RuleBase" id="RU003983"/>
    </source>
</evidence>
<proteinExistence type="inferred from homology"/>
<evidence type="ECO:0000259" key="7">
    <source>
        <dbReference type="Pfam" id="PF01435"/>
    </source>
</evidence>
<dbReference type="Pfam" id="PF13432">
    <property type="entry name" value="TPR_16"/>
    <property type="match status" value="2"/>
</dbReference>
<dbReference type="GO" id="GO:0004222">
    <property type="term" value="F:metalloendopeptidase activity"/>
    <property type="evidence" value="ECO:0007669"/>
    <property type="project" value="InterPro"/>
</dbReference>
<organism evidence="8 9">
    <name type="scientific">Trichloromonas acetexigens</name>
    <dbReference type="NCBI Taxonomy" id="38815"/>
    <lineage>
        <taxon>Bacteria</taxon>
        <taxon>Pseudomonadati</taxon>
        <taxon>Thermodesulfobacteriota</taxon>
        <taxon>Desulfuromonadia</taxon>
        <taxon>Desulfuromonadales</taxon>
        <taxon>Trichloromonadaceae</taxon>
        <taxon>Trichloromonas</taxon>
    </lineage>
</organism>
<dbReference type="OrthoDB" id="9810445at2"/>
<dbReference type="AlphaFoldDB" id="A0A550JLF3"/>
<gene>
    <name evidence="8" type="ORF">FL622_02350</name>
</gene>
<dbReference type="GO" id="GO:0046872">
    <property type="term" value="F:metal ion binding"/>
    <property type="evidence" value="ECO:0007669"/>
    <property type="project" value="UniProtKB-KW"/>
</dbReference>
<dbReference type="InterPro" id="IPR001915">
    <property type="entry name" value="Peptidase_M48"/>
</dbReference>
<dbReference type="Pfam" id="PF01435">
    <property type="entry name" value="Peptidase_M48"/>
    <property type="match status" value="1"/>
</dbReference>
<protein>
    <submittedName>
        <fullName evidence="8">M48 family metalloprotease</fullName>
    </submittedName>
</protein>
<keyword evidence="1 6" id="KW-0645">Protease</keyword>
<keyword evidence="5 6" id="KW-0482">Metalloprotease</keyword>
<dbReference type="PROSITE" id="PS51257">
    <property type="entry name" value="PROKAR_LIPOPROTEIN"/>
    <property type="match status" value="1"/>
</dbReference>
<dbReference type="Gene3D" id="3.30.2010.10">
    <property type="entry name" value="Metalloproteases ('zincins'), catalytic domain"/>
    <property type="match status" value="1"/>
</dbReference>
<dbReference type="PANTHER" id="PTHR22726:SF1">
    <property type="entry name" value="METALLOENDOPEPTIDASE OMA1, MITOCHONDRIAL"/>
    <property type="match status" value="1"/>
</dbReference>
<dbReference type="Gene3D" id="1.25.40.10">
    <property type="entry name" value="Tetratricopeptide repeat domain"/>
    <property type="match status" value="1"/>
</dbReference>
<dbReference type="RefSeq" id="WP_092053145.1">
    <property type="nucleotide sequence ID" value="NZ_FOJJ01000001.1"/>
</dbReference>
<dbReference type="InterPro" id="IPR011990">
    <property type="entry name" value="TPR-like_helical_dom_sf"/>
</dbReference>
<evidence type="ECO:0000256" key="3">
    <source>
        <dbReference type="ARBA" id="ARBA00022801"/>
    </source>
</evidence>
<comment type="cofactor">
    <cofactor evidence="6">
        <name>Zn(2+)</name>
        <dbReference type="ChEBI" id="CHEBI:29105"/>
    </cofactor>
    <text evidence="6">Binds 1 zinc ion per subunit.</text>
</comment>
<reference evidence="8 9" key="1">
    <citation type="submission" date="2019-07" db="EMBL/GenBank/DDBJ databases">
        <title>Insights of Desulfuromonas acetexigens electromicrobiology.</title>
        <authorList>
            <person name="Katuri K."/>
            <person name="Sapireddy V."/>
            <person name="Shaw D.R."/>
            <person name="Saikaly P."/>
        </authorList>
    </citation>
    <scope>NUCLEOTIDE SEQUENCE [LARGE SCALE GENOMIC DNA]</scope>
    <source>
        <strain evidence="8 9">2873</strain>
    </source>
</reference>
<dbReference type="InterPro" id="IPR019734">
    <property type="entry name" value="TPR_rpt"/>
</dbReference>
<dbReference type="Proteomes" id="UP000317155">
    <property type="component" value="Unassembled WGS sequence"/>
</dbReference>